<sequence>MLFNYTLLIEETIFYKYINDAMKINLPKFLYGSMKLICFTVCLFFNSIILTAQQECNLYCTCNGNCTISGTYNNNATFVNQGILEIRGVFNNYDYFENTNNLNNRGSFQNDGLFDNNNYSLNIGTFNNLGTFNNSDIFENTTIFVNHGIIENTGSFTGGGSIYNYRTLSISNSPDTLDLGDNALVFYMNEPEVIPKYISKIGSSINDLISTSGSVTFLGELEVLLNDGKIPSEGEEFTIMTYGSRSGTFDTVILPSGYNWSLDYGETELTLTMNSLVPVDLLLFSGDSKINGVQLNWISSSEINNDYFEVERSVDGVNFETIGKVDGNGSSSMEHSYSFTDRSSLMVSNYYRLRQVDYDGSFSYSKIISVDRRNTDFAYQIGSNPIHNDVLDIKFFERNDDGIILSLSDINGRILFSKSIHNKVENIQLDNYDCGIYLLIINNKRRRYVERIVIP</sequence>
<dbReference type="Pfam" id="PF18962">
    <property type="entry name" value="Por_Secre_tail"/>
    <property type="match status" value="1"/>
</dbReference>
<feature type="domain" description="Secretion system C-terminal sorting" evidence="1">
    <location>
        <begin position="384"/>
        <end position="454"/>
    </location>
</feature>
<reference evidence="2" key="1">
    <citation type="journal article" date="2014" name="Int. J. Syst. Evol. Microbiol.">
        <title>Complete genome sequence of Corynebacterium casei LMG S-19264T (=DSM 44701T), isolated from a smear-ripened cheese.</title>
        <authorList>
            <consortium name="US DOE Joint Genome Institute (JGI-PGF)"/>
            <person name="Walter F."/>
            <person name="Albersmeier A."/>
            <person name="Kalinowski J."/>
            <person name="Ruckert C."/>
        </authorList>
    </citation>
    <scope>NUCLEOTIDE SEQUENCE</scope>
    <source>
        <strain evidence="2">NBRC 108769</strain>
    </source>
</reference>
<reference evidence="2" key="2">
    <citation type="submission" date="2023-01" db="EMBL/GenBank/DDBJ databases">
        <title>Draft genome sequence of Portibacter lacus strain NBRC 108769.</title>
        <authorList>
            <person name="Sun Q."/>
            <person name="Mori K."/>
        </authorList>
    </citation>
    <scope>NUCLEOTIDE SEQUENCE</scope>
    <source>
        <strain evidence="2">NBRC 108769</strain>
    </source>
</reference>
<evidence type="ECO:0000313" key="3">
    <source>
        <dbReference type="Proteomes" id="UP001156666"/>
    </source>
</evidence>
<evidence type="ECO:0000259" key="1">
    <source>
        <dbReference type="Pfam" id="PF18962"/>
    </source>
</evidence>
<dbReference type="NCBIfam" id="TIGR04183">
    <property type="entry name" value="Por_Secre_tail"/>
    <property type="match status" value="1"/>
</dbReference>
<proteinExistence type="predicted"/>
<accession>A0AA37SRU8</accession>
<dbReference type="EMBL" id="BSOH01000023">
    <property type="protein sequence ID" value="GLR18907.1"/>
    <property type="molecule type" value="Genomic_DNA"/>
</dbReference>
<dbReference type="Gene3D" id="2.60.40.10">
    <property type="entry name" value="Immunoglobulins"/>
    <property type="match status" value="1"/>
</dbReference>
<protein>
    <recommendedName>
        <fullName evidence="1">Secretion system C-terminal sorting domain-containing protein</fullName>
    </recommendedName>
</protein>
<name>A0AA37SRU8_9BACT</name>
<dbReference type="AlphaFoldDB" id="A0AA37SRU8"/>
<organism evidence="2 3">
    <name type="scientific">Portibacter lacus</name>
    <dbReference type="NCBI Taxonomy" id="1099794"/>
    <lineage>
        <taxon>Bacteria</taxon>
        <taxon>Pseudomonadati</taxon>
        <taxon>Bacteroidota</taxon>
        <taxon>Saprospiria</taxon>
        <taxon>Saprospirales</taxon>
        <taxon>Haliscomenobacteraceae</taxon>
        <taxon>Portibacter</taxon>
    </lineage>
</organism>
<evidence type="ECO:0000313" key="2">
    <source>
        <dbReference type="EMBL" id="GLR18907.1"/>
    </source>
</evidence>
<gene>
    <name evidence="2" type="ORF">GCM10007940_35230</name>
</gene>
<keyword evidence="3" id="KW-1185">Reference proteome</keyword>
<dbReference type="InterPro" id="IPR013783">
    <property type="entry name" value="Ig-like_fold"/>
</dbReference>
<dbReference type="Proteomes" id="UP001156666">
    <property type="component" value="Unassembled WGS sequence"/>
</dbReference>
<comment type="caution">
    <text evidence="2">The sequence shown here is derived from an EMBL/GenBank/DDBJ whole genome shotgun (WGS) entry which is preliminary data.</text>
</comment>
<dbReference type="InterPro" id="IPR026444">
    <property type="entry name" value="Secre_tail"/>
</dbReference>